<dbReference type="InterPro" id="IPR036779">
    <property type="entry name" value="LysM_dom_sf"/>
</dbReference>
<dbReference type="InterPro" id="IPR011055">
    <property type="entry name" value="Dup_hybrid_motif"/>
</dbReference>
<reference evidence="2 3" key="1">
    <citation type="journal article" date="2016" name="Nat. Commun.">
        <title>Thousands of microbial genomes shed light on interconnected biogeochemical processes in an aquifer system.</title>
        <authorList>
            <person name="Anantharaman K."/>
            <person name="Brown C.T."/>
            <person name="Hug L.A."/>
            <person name="Sharon I."/>
            <person name="Castelle C.J."/>
            <person name="Probst A.J."/>
            <person name="Thomas B.C."/>
            <person name="Singh A."/>
            <person name="Wilkins M.J."/>
            <person name="Karaoz U."/>
            <person name="Brodie E.L."/>
            <person name="Williams K.H."/>
            <person name="Hubbard S.S."/>
            <person name="Banfield J.F."/>
        </authorList>
    </citation>
    <scope>NUCLEOTIDE SEQUENCE [LARGE SCALE GENOMIC DNA]</scope>
</reference>
<dbReference type="AlphaFoldDB" id="A0A1G2HXC8"/>
<evidence type="ECO:0000313" key="2">
    <source>
        <dbReference type="EMBL" id="OGZ66488.1"/>
    </source>
</evidence>
<dbReference type="InterPro" id="IPR050570">
    <property type="entry name" value="Cell_wall_metabolism_enzyme"/>
</dbReference>
<dbReference type="PANTHER" id="PTHR21666:SF286">
    <property type="entry name" value="LIPOPROTEIN NLPD"/>
    <property type="match status" value="1"/>
</dbReference>
<sequence>MILLGMLFFGSGTLAQLDSNKLMVLADISPENTPDNGDLYFTQQGAVAMETPELKIADSFVYGVATPSIVSPQTLGAIMGGANQDQNRNEIIDYEVKPGDSSASIASDFNISLTTLLLANDITKNTVLKTGQSLAILPVDGALHVVKSGDTVESIAKTYKAKAEDIIEINGFSDGNIFVGDIAIVPGGTVAPKTSIAASIGIQNILPNTFFINPTNGEISQRAHGVGGRGVDIANKCGTPVYAAAAGVVKGAQFNRLYGNFVIIAHSSNVSTYSGHLQTLEVKSGDPVSVGQRIGLMGKTGTAATGCHLHFEVRGAKNFLTSLLLHTPVTFK</sequence>
<dbReference type="CDD" id="cd12797">
    <property type="entry name" value="M23_peptidase"/>
    <property type="match status" value="1"/>
</dbReference>
<organism evidence="2 3">
    <name type="scientific">Candidatus Staskawiczbacteria bacterium RIFCSPHIGHO2_01_FULL_41_41</name>
    <dbReference type="NCBI Taxonomy" id="1802203"/>
    <lineage>
        <taxon>Bacteria</taxon>
        <taxon>Candidatus Staskawicziibacteriota</taxon>
    </lineage>
</organism>
<gene>
    <name evidence="2" type="ORF">A2822_02000</name>
</gene>
<feature type="domain" description="LysM" evidence="1">
    <location>
        <begin position="142"/>
        <end position="185"/>
    </location>
</feature>
<dbReference type="Pfam" id="PF01476">
    <property type="entry name" value="LysM"/>
    <property type="match status" value="2"/>
</dbReference>
<dbReference type="CDD" id="cd00118">
    <property type="entry name" value="LysM"/>
    <property type="match status" value="2"/>
</dbReference>
<evidence type="ECO:0000259" key="1">
    <source>
        <dbReference type="PROSITE" id="PS51782"/>
    </source>
</evidence>
<dbReference type="Pfam" id="PF01551">
    <property type="entry name" value="Peptidase_M23"/>
    <property type="match status" value="1"/>
</dbReference>
<dbReference type="Proteomes" id="UP000178774">
    <property type="component" value="Unassembled WGS sequence"/>
</dbReference>
<comment type="caution">
    <text evidence="2">The sequence shown here is derived from an EMBL/GenBank/DDBJ whole genome shotgun (WGS) entry which is preliminary data.</text>
</comment>
<dbReference type="SUPFAM" id="SSF51261">
    <property type="entry name" value="Duplicated hybrid motif"/>
    <property type="match status" value="1"/>
</dbReference>
<name>A0A1G2HXC8_9BACT</name>
<dbReference type="InterPro" id="IPR016047">
    <property type="entry name" value="M23ase_b-sheet_dom"/>
</dbReference>
<dbReference type="Gene3D" id="3.10.350.10">
    <property type="entry name" value="LysM domain"/>
    <property type="match status" value="2"/>
</dbReference>
<evidence type="ECO:0000313" key="3">
    <source>
        <dbReference type="Proteomes" id="UP000178774"/>
    </source>
</evidence>
<dbReference type="PROSITE" id="PS51782">
    <property type="entry name" value="LYSM"/>
    <property type="match status" value="2"/>
</dbReference>
<protein>
    <recommendedName>
        <fullName evidence="1">LysM domain-containing protein</fullName>
    </recommendedName>
</protein>
<accession>A0A1G2HXC8</accession>
<dbReference type="SUPFAM" id="SSF54106">
    <property type="entry name" value="LysM domain"/>
    <property type="match status" value="1"/>
</dbReference>
<proteinExistence type="predicted"/>
<feature type="domain" description="LysM" evidence="1">
    <location>
        <begin position="92"/>
        <end position="136"/>
    </location>
</feature>
<dbReference type="GO" id="GO:0004222">
    <property type="term" value="F:metalloendopeptidase activity"/>
    <property type="evidence" value="ECO:0007669"/>
    <property type="project" value="TreeGrafter"/>
</dbReference>
<dbReference type="Gene3D" id="2.70.70.10">
    <property type="entry name" value="Glucose Permease (Domain IIA)"/>
    <property type="match status" value="1"/>
</dbReference>
<dbReference type="SMART" id="SM00257">
    <property type="entry name" value="LysM"/>
    <property type="match status" value="2"/>
</dbReference>
<dbReference type="PANTHER" id="PTHR21666">
    <property type="entry name" value="PEPTIDASE-RELATED"/>
    <property type="match status" value="1"/>
</dbReference>
<dbReference type="InterPro" id="IPR018392">
    <property type="entry name" value="LysM"/>
</dbReference>
<dbReference type="EMBL" id="MHOP01000005">
    <property type="protein sequence ID" value="OGZ66488.1"/>
    <property type="molecule type" value="Genomic_DNA"/>
</dbReference>